<evidence type="ECO:0000313" key="3">
    <source>
        <dbReference type="Proteomes" id="UP000291191"/>
    </source>
</evidence>
<protein>
    <submittedName>
        <fullName evidence="2">Glycosyltransferase</fullName>
    </submittedName>
</protein>
<dbReference type="Gene3D" id="3.90.550.10">
    <property type="entry name" value="Spore Coat Polysaccharide Biosynthesis Protein SpsA, Chain A"/>
    <property type="match status" value="1"/>
</dbReference>
<dbReference type="Pfam" id="PF00535">
    <property type="entry name" value="Glycos_transf_2"/>
    <property type="match status" value="1"/>
</dbReference>
<dbReference type="OrthoDB" id="9788101at2"/>
<dbReference type="EMBL" id="RCXO01000011">
    <property type="protein sequence ID" value="RYT80532.1"/>
    <property type="molecule type" value="Genomic_DNA"/>
</dbReference>
<dbReference type="CDD" id="cd06433">
    <property type="entry name" value="GT_2_WfgS_like"/>
    <property type="match status" value="1"/>
</dbReference>
<proteinExistence type="predicted"/>
<dbReference type="RefSeq" id="WP_118216187.1">
    <property type="nucleotide sequence ID" value="NZ_QSKS01000002.1"/>
</dbReference>
<dbReference type="AlphaFoldDB" id="A0A4Q5HGF3"/>
<name>A0A4Q5HGF3_9BACE</name>
<dbReference type="SUPFAM" id="SSF53448">
    <property type="entry name" value="Nucleotide-diphospho-sugar transferases"/>
    <property type="match status" value="1"/>
</dbReference>
<keyword evidence="3" id="KW-1185">Reference proteome</keyword>
<accession>A0A4Q5HGF3</accession>
<comment type="caution">
    <text evidence="2">The sequence shown here is derived from an EMBL/GenBank/DDBJ whole genome shotgun (WGS) entry which is preliminary data.</text>
</comment>
<dbReference type="PANTHER" id="PTHR22916:SF67">
    <property type="entry name" value="COLANIC ACID BIOSYNTHESIS GLYCOSYL TRANSFERASE WCAE-RELATED"/>
    <property type="match status" value="1"/>
</dbReference>
<gene>
    <name evidence="2" type="ORF">EAJ06_10430</name>
</gene>
<feature type="domain" description="Glycosyltransferase 2-like" evidence="1">
    <location>
        <begin position="7"/>
        <end position="164"/>
    </location>
</feature>
<evidence type="ECO:0000313" key="2">
    <source>
        <dbReference type="EMBL" id="RYT80532.1"/>
    </source>
</evidence>
<dbReference type="Proteomes" id="UP000291191">
    <property type="component" value="Unassembled WGS sequence"/>
</dbReference>
<dbReference type="PANTHER" id="PTHR22916">
    <property type="entry name" value="GLYCOSYLTRANSFERASE"/>
    <property type="match status" value="1"/>
</dbReference>
<dbReference type="InterPro" id="IPR029044">
    <property type="entry name" value="Nucleotide-diphossugar_trans"/>
</dbReference>
<dbReference type="GO" id="GO:0016758">
    <property type="term" value="F:hexosyltransferase activity"/>
    <property type="evidence" value="ECO:0007669"/>
    <property type="project" value="UniProtKB-ARBA"/>
</dbReference>
<keyword evidence="2" id="KW-0808">Transferase</keyword>
<reference evidence="2 3" key="1">
    <citation type="journal article" date="2019" name="Science, e1252229">
        <title>Invertible promoters mediate bacterial phase variation, antibiotic resistance, and host adaptation in the gut.</title>
        <authorList>
            <person name="Jiang X."/>
            <person name="Hall A.B."/>
            <person name="Arthur T.D."/>
            <person name="Plichta D.R."/>
            <person name="Covington C.T."/>
            <person name="Poyet M."/>
            <person name="Crothers J."/>
            <person name="Moses P.L."/>
            <person name="Tolonen A.C."/>
            <person name="Vlamakis H."/>
            <person name="Alm E.J."/>
            <person name="Xavier R.J."/>
        </authorList>
    </citation>
    <scope>NUCLEOTIDE SEQUENCE [LARGE SCALE GENOMIC DNA]</scope>
    <source>
        <strain evidence="3">bf_0095</strain>
    </source>
</reference>
<sequence>MEAIKISIITINLNNQKGLVQTLNSVAQQTYSKYEHIIIDGASTDGSQTIIEQYKNKSPHVTYWISEKDKGVYNAMNKGILHAQGQYLLFLNSGDYMEPDILKQAAALLTGTDIIYGNLFFISESGNKYLRIFPESPLSAALLLSPTFCLPHPATFIRRDLFKDQLYNEQYKVISDWEFWIKNILFKNCSTKHINLNISNFYEGGISSNTTLANQERTKILNNLFPQQILEELSELLFIKESPLYEGLCVMKNNRHFQKKMNKLILFCYKIRYKFFTKQ</sequence>
<evidence type="ECO:0000259" key="1">
    <source>
        <dbReference type="Pfam" id="PF00535"/>
    </source>
</evidence>
<organism evidence="2 3">
    <name type="scientific">Bacteroides intestinalis</name>
    <dbReference type="NCBI Taxonomy" id="329854"/>
    <lineage>
        <taxon>Bacteria</taxon>
        <taxon>Pseudomonadati</taxon>
        <taxon>Bacteroidota</taxon>
        <taxon>Bacteroidia</taxon>
        <taxon>Bacteroidales</taxon>
        <taxon>Bacteroidaceae</taxon>
        <taxon>Bacteroides</taxon>
    </lineage>
</organism>
<dbReference type="InterPro" id="IPR001173">
    <property type="entry name" value="Glyco_trans_2-like"/>
</dbReference>